<gene>
    <name evidence="3" type="ORF">Poli38472_009112</name>
</gene>
<dbReference type="GO" id="GO:0005929">
    <property type="term" value="C:cilium"/>
    <property type="evidence" value="ECO:0007669"/>
    <property type="project" value="TreeGrafter"/>
</dbReference>
<dbReference type="AlphaFoldDB" id="A0A8K1CKJ6"/>
<dbReference type="Pfam" id="PF21038">
    <property type="entry name" value="CEP104_N"/>
    <property type="match status" value="1"/>
</dbReference>
<proteinExistence type="predicted"/>
<dbReference type="InterPro" id="IPR034085">
    <property type="entry name" value="TOG"/>
</dbReference>
<organism evidence="3 4">
    <name type="scientific">Pythium oligandrum</name>
    <name type="common">Mycoparasitic fungus</name>
    <dbReference type="NCBI Taxonomy" id="41045"/>
    <lineage>
        <taxon>Eukaryota</taxon>
        <taxon>Sar</taxon>
        <taxon>Stramenopiles</taxon>
        <taxon>Oomycota</taxon>
        <taxon>Peronosporomycetes</taxon>
        <taxon>Pythiales</taxon>
        <taxon>Pythiaceae</taxon>
        <taxon>Pythium</taxon>
    </lineage>
</organism>
<name>A0A8K1CKJ6_PYTOL</name>
<dbReference type="Pfam" id="PF21040">
    <property type="entry name" value="CEP104-like_TOG"/>
    <property type="match status" value="1"/>
</dbReference>
<dbReference type="OrthoDB" id="66599at2759"/>
<keyword evidence="4" id="KW-1185">Reference proteome</keyword>
<dbReference type="InterPro" id="IPR016024">
    <property type="entry name" value="ARM-type_fold"/>
</dbReference>
<sequence>MNETEDDLVVLEVVCSSSEESHALSTQLNTFPYGVHHFQRLLMAPTLLDDQVTGWESEKFCEYPKNSSSAWIQRGPVGVLPRDTAGAARELKTVPFPSEEDETAKPVRYLRLLVHSCHVHTDNLYNQVGLVAILAFASREKAEFDLEPSLTREFDRLITHLDAGKLASASFATLPTRSPLTMLDDHSPLHKLYRSAPALPTVSSLTALPSVWLPDREEYVTPEQICTRIELIRELAERQQVNKDQLNALRVDALEAQSLCGEATRLQAAEQAALEVDTRVRLRAELQRVAGAFRELDARVTRHQQATKTVTSPKRTKQTPSFPDTERRLATSEPWRSREEYVWQVVGVLKTIPVRTDHDEDEEDEQVARLMDEVLTILSLALRDPHTQVFLAACALLPLVLTRHSRFHHAPAWKSDVRQLLALLLPRLSDVTPVVRNNAAFAIVKIAELTRGRGAFVLQTLLTSCETEGEDVAAQHLYGVLKLVTALLQAFHCCATIDIAPTRVVQLVWRFDALEHANAQVRATAQQLLLVLHAQVGADVILSEFRRKKLTEERLQALAEFFATIEQRQVASVTI</sequence>
<dbReference type="SUPFAM" id="SSF48371">
    <property type="entry name" value="ARM repeat"/>
    <property type="match status" value="1"/>
</dbReference>
<evidence type="ECO:0000259" key="2">
    <source>
        <dbReference type="SMART" id="SM01349"/>
    </source>
</evidence>
<comment type="caution">
    <text evidence="3">The sequence shown here is derived from an EMBL/GenBank/DDBJ whole genome shotgun (WGS) entry which is preliminary data.</text>
</comment>
<feature type="domain" description="TOG" evidence="2">
    <location>
        <begin position="311"/>
        <end position="571"/>
    </location>
</feature>
<dbReference type="InterPro" id="IPR048739">
    <property type="entry name" value="CEP104_N"/>
</dbReference>
<dbReference type="PANTHER" id="PTHR13371:SF0">
    <property type="entry name" value="CENTROSOMAL PROTEIN OF 104 KDA"/>
    <property type="match status" value="1"/>
</dbReference>
<evidence type="ECO:0000313" key="4">
    <source>
        <dbReference type="Proteomes" id="UP000794436"/>
    </source>
</evidence>
<dbReference type="InterPro" id="IPR011989">
    <property type="entry name" value="ARM-like"/>
</dbReference>
<dbReference type="SMART" id="SM01349">
    <property type="entry name" value="TOG"/>
    <property type="match status" value="1"/>
</dbReference>
<protein>
    <recommendedName>
        <fullName evidence="2">TOG domain-containing protein</fullName>
    </recommendedName>
</protein>
<dbReference type="PANTHER" id="PTHR13371">
    <property type="entry name" value="GLYCINE-, GLUTAMATE-, THIENYLCYCLOHEXYLPIPERIDINE-BINDING PROTEIN"/>
    <property type="match status" value="1"/>
</dbReference>
<feature type="compositionally biased region" description="Polar residues" evidence="1">
    <location>
        <begin position="304"/>
        <end position="322"/>
    </location>
</feature>
<accession>A0A8K1CKJ6</accession>
<evidence type="ECO:0000313" key="3">
    <source>
        <dbReference type="EMBL" id="TMW64945.1"/>
    </source>
</evidence>
<dbReference type="EMBL" id="SPLM01000038">
    <property type="protein sequence ID" value="TMW64945.1"/>
    <property type="molecule type" value="Genomic_DNA"/>
</dbReference>
<dbReference type="Gene3D" id="1.25.10.10">
    <property type="entry name" value="Leucine-rich Repeat Variant"/>
    <property type="match status" value="1"/>
</dbReference>
<feature type="region of interest" description="Disordered" evidence="1">
    <location>
        <begin position="304"/>
        <end position="330"/>
    </location>
</feature>
<reference evidence="3" key="1">
    <citation type="submission" date="2019-03" db="EMBL/GenBank/DDBJ databases">
        <title>Long read genome sequence of the mycoparasitic Pythium oligandrum ATCC 38472 isolated from sugarbeet rhizosphere.</title>
        <authorList>
            <person name="Gaulin E."/>
        </authorList>
    </citation>
    <scope>NUCLEOTIDE SEQUENCE</scope>
    <source>
        <strain evidence="3">ATCC 38472_TT</strain>
    </source>
</reference>
<evidence type="ECO:0000256" key="1">
    <source>
        <dbReference type="SAM" id="MobiDB-lite"/>
    </source>
</evidence>
<dbReference type="InterPro" id="IPR052607">
    <property type="entry name" value="CEP104-like"/>
</dbReference>
<dbReference type="Proteomes" id="UP000794436">
    <property type="component" value="Unassembled WGS sequence"/>
</dbReference>